<evidence type="ECO:0000259" key="4">
    <source>
        <dbReference type="Pfam" id="PF02784"/>
    </source>
</evidence>
<dbReference type="PANTHER" id="PTHR43727:SF2">
    <property type="entry name" value="GROUP IV DECARBOXYLASE"/>
    <property type="match status" value="1"/>
</dbReference>
<dbReference type="Gene3D" id="2.40.37.10">
    <property type="entry name" value="Lyase, Ornithine Decarboxylase, Chain A, domain 1"/>
    <property type="match status" value="1"/>
</dbReference>
<protein>
    <submittedName>
        <fullName evidence="5">Diaminopimelate decarboxylase</fullName>
    </submittedName>
</protein>
<dbReference type="EMBL" id="BMMX01000001">
    <property type="protein sequence ID" value="GGK72825.1"/>
    <property type="molecule type" value="Genomic_DNA"/>
</dbReference>
<keyword evidence="6" id="KW-1185">Reference proteome</keyword>
<evidence type="ECO:0000256" key="3">
    <source>
        <dbReference type="PIRSR" id="PIRSR600183-50"/>
    </source>
</evidence>
<evidence type="ECO:0000256" key="1">
    <source>
        <dbReference type="ARBA" id="ARBA00001933"/>
    </source>
</evidence>
<feature type="active site" description="Proton donor" evidence="3">
    <location>
        <position position="368"/>
    </location>
</feature>
<dbReference type="InterPro" id="IPR009006">
    <property type="entry name" value="Ala_racemase/Decarboxylase_C"/>
</dbReference>
<proteinExistence type="predicted"/>
<dbReference type="Proteomes" id="UP000656042">
    <property type="component" value="Unassembled WGS sequence"/>
</dbReference>
<evidence type="ECO:0000313" key="6">
    <source>
        <dbReference type="Proteomes" id="UP000656042"/>
    </source>
</evidence>
<sequence>MSGTMTPGGARTSSDTSSTSAALVADYGSPLYVYELREAERAATELRRCLPGPSTLYYSLKANPHPVLAGALHAAGCQAEISSTGELEAALQAGFPGRRCLYTGPGKSRPEISVALTAGVRNFSVESAVDYRKVAGAASALGVTARCLLRVNSQRSHGGSGLRMTGAATQFGVDVAEVRRVPGAFAPLPGARITGLHFFPLSNAEAWQTIADEMVASIAEAVHLQAQLGVELQVVDLGGGFAAPYAVGGAPADYSPLRPVLETALDSHVPGWRSGRPEIAFESGRFLVGRCGRLLCTVEDVKRSGDGTFVVLDGGINQLGGLSGLGRLLPLKAEIQQVAERGGDARPDAEIAGAQVFQGAAAVVGPLCTPADRLAAGQALVGVRPGDLIEIPNVGAYGLSASLVGFLSRPAAAEVVLRDGRPCDASRLTLRRVPVRRSARDSPDQPGE</sequence>
<feature type="modified residue" description="N6-(pyridoxal phosphate)lysine" evidence="3">
    <location>
        <position position="61"/>
    </location>
</feature>
<dbReference type="InterPro" id="IPR029066">
    <property type="entry name" value="PLP-binding_barrel"/>
</dbReference>
<name>A0A8J3BS02_9ACTN</name>
<dbReference type="PRINTS" id="PR01179">
    <property type="entry name" value="ODADCRBXLASE"/>
</dbReference>
<dbReference type="PANTHER" id="PTHR43727">
    <property type="entry name" value="DIAMINOPIMELATE DECARBOXYLASE"/>
    <property type="match status" value="1"/>
</dbReference>
<dbReference type="AlphaFoldDB" id="A0A8J3BS02"/>
<dbReference type="Gene3D" id="3.20.20.10">
    <property type="entry name" value="Alanine racemase"/>
    <property type="match status" value="1"/>
</dbReference>
<organism evidence="5 6">
    <name type="scientific">Mangrovihabitans endophyticus</name>
    <dbReference type="NCBI Taxonomy" id="1751298"/>
    <lineage>
        <taxon>Bacteria</taxon>
        <taxon>Bacillati</taxon>
        <taxon>Actinomycetota</taxon>
        <taxon>Actinomycetes</taxon>
        <taxon>Micromonosporales</taxon>
        <taxon>Micromonosporaceae</taxon>
        <taxon>Mangrovihabitans</taxon>
    </lineage>
</organism>
<dbReference type="GO" id="GO:0008836">
    <property type="term" value="F:diaminopimelate decarboxylase activity"/>
    <property type="evidence" value="ECO:0007669"/>
    <property type="project" value="TreeGrafter"/>
</dbReference>
<comment type="caution">
    <text evidence="5">The sequence shown here is derived from an EMBL/GenBank/DDBJ whole genome shotgun (WGS) entry which is preliminary data.</text>
</comment>
<keyword evidence="2 3" id="KW-0663">Pyridoxal phosphate</keyword>
<dbReference type="SUPFAM" id="SSF51419">
    <property type="entry name" value="PLP-binding barrel"/>
    <property type="match status" value="1"/>
</dbReference>
<dbReference type="InterPro" id="IPR000183">
    <property type="entry name" value="Orn/DAP/Arg_de-COase"/>
</dbReference>
<gene>
    <name evidence="5" type="primary">lysA</name>
    <name evidence="5" type="ORF">GCM10012284_03460</name>
</gene>
<dbReference type="SUPFAM" id="SSF50621">
    <property type="entry name" value="Alanine racemase C-terminal domain-like"/>
    <property type="match status" value="1"/>
</dbReference>
<reference evidence="5" key="2">
    <citation type="submission" date="2020-09" db="EMBL/GenBank/DDBJ databases">
        <authorList>
            <person name="Sun Q."/>
            <person name="Zhou Y."/>
        </authorList>
    </citation>
    <scope>NUCLEOTIDE SEQUENCE</scope>
    <source>
        <strain evidence="5">CGMCC 4.7299</strain>
    </source>
</reference>
<dbReference type="InterPro" id="IPR022644">
    <property type="entry name" value="De-COase2_N"/>
</dbReference>
<evidence type="ECO:0000256" key="2">
    <source>
        <dbReference type="ARBA" id="ARBA00022898"/>
    </source>
</evidence>
<feature type="domain" description="Orn/DAP/Arg decarboxylase 2 N-terminal" evidence="4">
    <location>
        <begin position="38"/>
        <end position="288"/>
    </location>
</feature>
<dbReference type="RefSeq" id="WP_229715354.1">
    <property type="nucleotide sequence ID" value="NZ_BMMX01000001.1"/>
</dbReference>
<comment type="cofactor">
    <cofactor evidence="1 3">
        <name>pyridoxal 5'-phosphate</name>
        <dbReference type="ChEBI" id="CHEBI:597326"/>
    </cofactor>
</comment>
<evidence type="ECO:0000313" key="5">
    <source>
        <dbReference type="EMBL" id="GGK72825.1"/>
    </source>
</evidence>
<dbReference type="GO" id="GO:0009089">
    <property type="term" value="P:lysine biosynthetic process via diaminopimelate"/>
    <property type="evidence" value="ECO:0007669"/>
    <property type="project" value="TreeGrafter"/>
</dbReference>
<reference evidence="5" key="1">
    <citation type="journal article" date="2014" name="Int. J. Syst. Evol. Microbiol.">
        <title>Complete genome sequence of Corynebacterium casei LMG S-19264T (=DSM 44701T), isolated from a smear-ripened cheese.</title>
        <authorList>
            <consortium name="US DOE Joint Genome Institute (JGI-PGF)"/>
            <person name="Walter F."/>
            <person name="Albersmeier A."/>
            <person name="Kalinowski J."/>
            <person name="Ruckert C."/>
        </authorList>
    </citation>
    <scope>NUCLEOTIDE SEQUENCE</scope>
    <source>
        <strain evidence="5">CGMCC 4.7299</strain>
    </source>
</reference>
<accession>A0A8J3BS02</accession>
<dbReference type="Pfam" id="PF02784">
    <property type="entry name" value="Orn_Arg_deC_N"/>
    <property type="match status" value="1"/>
</dbReference>